<evidence type="ECO:0000256" key="4">
    <source>
        <dbReference type="ARBA" id="ARBA00022729"/>
    </source>
</evidence>
<name>A0AAJ7J9Z9_9HYME</name>
<evidence type="ECO:0000256" key="1">
    <source>
        <dbReference type="ARBA" id="ARBA00009034"/>
    </source>
</evidence>
<comment type="subunit">
    <text evidence="2">Heterodimer of a B chain and an A chain linked by two disulfide bonds.</text>
</comment>
<dbReference type="Gene3D" id="1.10.100.10">
    <property type="entry name" value="Insulin-like"/>
    <property type="match status" value="1"/>
</dbReference>
<keyword evidence="9" id="KW-1185">Reference proteome</keyword>
<evidence type="ECO:0000256" key="5">
    <source>
        <dbReference type="ARBA" id="ARBA00023157"/>
    </source>
</evidence>
<dbReference type="PROSITE" id="PS00262">
    <property type="entry name" value="INSULIN"/>
    <property type="match status" value="1"/>
</dbReference>
<dbReference type="RefSeq" id="XP_017888065.2">
    <property type="nucleotide sequence ID" value="XM_018032576.2"/>
</dbReference>
<dbReference type="InterPro" id="IPR036438">
    <property type="entry name" value="Insulin-like_sf"/>
</dbReference>
<gene>
    <name evidence="10" type="primary">LOC108629740</name>
</gene>
<feature type="domain" description="Insulin-like" evidence="8">
    <location>
        <begin position="51"/>
        <end position="131"/>
    </location>
</feature>
<dbReference type="Proteomes" id="UP000694925">
    <property type="component" value="Unplaced"/>
</dbReference>
<dbReference type="GO" id="GO:0005179">
    <property type="term" value="F:hormone activity"/>
    <property type="evidence" value="ECO:0007669"/>
    <property type="project" value="InterPro"/>
</dbReference>
<dbReference type="InterPro" id="IPR022352">
    <property type="entry name" value="Ins/IGF/rlx"/>
</dbReference>
<evidence type="ECO:0000313" key="9">
    <source>
        <dbReference type="Proteomes" id="UP000694925"/>
    </source>
</evidence>
<dbReference type="InterPro" id="IPR016179">
    <property type="entry name" value="Insulin-like"/>
</dbReference>
<dbReference type="InterPro" id="IPR022353">
    <property type="entry name" value="Insulin_CS"/>
</dbReference>
<keyword evidence="5" id="KW-1015">Disulfide bond</keyword>
<dbReference type="AlphaFoldDB" id="A0AAJ7J9Z9"/>
<dbReference type="PANTHER" id="PTHR13647:SF4">
    <property type="entry name" value="INSULIN-LIKE PEPTIDE 1-RELATED"/>
    <property type="match status" value="1"/>
</dbReference>
<dbReference type="CDD" id="cd04366">
    <property type="entry name" value="IlGF_insulin_bombyxin_like"/>
    <property type="match status" value="1"/>
</dbReference>
<evidence type="ECO:0000256" key="3">
    <source>
        <dbReference type="ARBA" id="ARBA00022685"/>
    </source>
</evidence>
<dbReference type="GO" id="GO:0005576">
    <property type="term" value="C:extracellular region"/>
    <property type="evidence" value="ECO:0007669"/>
    <property type="project" value="UniProtKB-SubCell"/>
</dbReference>
<dbReference type="SUPFAM" id="SSF56994">
    <property type="entry name" value="Insulin-like"/>
    <property type="match status" value="1"/>
</dbReference>
<evidence type="ECO:0000256" key="7">
    <source>
        <dbReference type="SAM" id="SignalP"/>
    </source>
</evidence>
<keyword evidence="6" id="KW-0964">Secreted</keyword>
<dbReference type="PRINTS" id="PR00276">
    <property type="entry name" value="INSULINFAMLY"/>
</dbReference>
<protein>
    <submittedName>
        <fullName evidence="10">Bombyxin F-1-like isoform X1</fullName>
    </submittedName>
</protein>
<sequence>MHSVIMSSHALCSILNLMLVMAILMPETEHTPSRAVFQYDGRAGTTTEGPQKYCGNQLPQKLQDVCEGIYHTKLQKSNNATEADDSTTYNYDSFPYTSAENANRIIKETRGGISDECCRKSCTIQELQSYCGKPEERVRHKP</sequence>
<evidence type="ECO:0000256" key="2">
    <source>
        <dbReference type="ARBA" id="ARBA00011207"/>
    </source>
</evidence>
<dbReference type="KEGG" id="ccal:108629740"/>
<feature type="chain" id="PRO_5042525860" evidence="7">
    <location>
        <begin position="23"/>
        <end position="142"/>
    </location>
</feature>
<comment type="subcellular location">
    <subcellularLocation>
        <location evidence="6">Secreted</location>
    </subcellularLocation>
</comment>
<proteinExistence type="inferred from homology"/>
<reference evidence="10" key="1">
    <citation type="submission" date="2025-08" db="UniProtKB">
        <authorList>
            <consortium name="RefSeq"/>
        </authorList>
    </citation>
    <scope>IDENTIFICATION</scope>
    <source>
        <tissue evidence="10">Whole body</tissue>
    </source>
</reference>
<dbReference type="Pfam" id="PF00049">
    <property type="entry name" value="Insulin"/>
    <property type="match status" value="1"/>
</dbReference>
<organism evidence="9 10">
    <name type="scientific">Ceratina calcarata</name>
    <dbReference type="NCBI Taxonomy" id="156304"/>
    <lineage>
        <taxon>Eukaryota</taxon>
        <taxon>Metazoa</taxon>
        <taxon>Ecdysozoa</taxon>
        <taxon>Arthropoda</taxon>
        <taxon>Hexapoda</taxon>
        <taxon>Insecta</taxon>
        <taxon>Pterygota</taxon>
        <taxon>Neoptera</taxon>
        <taxon>Endopterygota</taxon>
        <taxon>Hymenoptera</taxon>
        <taxon>Apocrita</taxon>
        <taxon>Aculeata</taxon>
        <taxon>Apoidea</taxon>
        <taxon>Anthophila</taxon>
        <taxon>Apidae</taxon>
        <taxon>Ceratina</taxon>
        <taxon>Zadontomerus</taxon>
    </lineage>
</organism>
<comment type="similarity">
    <text evidence="1 6">Belongs to the insulin family.</text>
</comment>
<evidence type="ECO:0000256" key="6">
    <source>
        <dbReference type="RuleBase" id="RU000406"/>
    </source>
</evidence>
<evidence type="ECO:0000313" key="10">
    <source>
        <dbReference type="RefSeq" id="XP_017888065.2"/>
    </source>
</evidence>
<keyword evidence="4 7" id="KW-0732">Signal</keyword>
<accession>A0AAJ7J9Z9</accession>
<dbReference type="GeneID" id="108629740"/>
<dbReference type="PANTHER" id="PTHR13647">
    <property type="entry name" value="INSULIN-LIKE PEPTIDE 2-RELATED"/>
    <property type="match status" value="1"/>
</dbReference>
<feature type="signal peptide" evidence="7">
    <location>
        <begin position="1"/>
        <end position="22"/>
    </location>
</feature>
<evidence type="ECO:0000259" key="8">
    <source>
        <dbReference type="SMART" id="SM00078"/>
    </source>
</evidence>
<keyword evidence="3" id="KW-0165">Cleavage on pair of basic residues</keyword>
<dbReference type="SMART" id="SM00078">
    <property type="entry name" value="IlGF"/>
    <property type="match status" value="1"/>
</dbReference>